<feature type="compositionally biased region" description="Low complexity" evidence="1">
    <location>
        <begin position="32"/>
        <end position="45"/>
    </location>
</feature>
<feature type="domain" description="Transposase IS66 central" evidence="2">
    <location>
        <begin position="154"/>
        <end position="422"/>
    </location>
</feature>
<feature type="compositionally biased region" description="Basic residues" evidence="1">
    <location>
        <begin position="49"/>
        <end position="63"/>
    </location>
</feature>
<reference evidence="5 6" key="1">
    <citation type="submission" date="2019-01" db="EMBL/GenBank/DDBJ databases">
        <authorList>
            <person name="Brito A."/>
        </authorList>
    </citation>
    <scope>NUCLEOTIDE SEQUENCE [LARGE SCALE GENOMIC DNA]</scope>
    <source>
        <strain evidence="5">1</strain>
    </source>
</reference>
<dbReference type="Pfam" id="PF13005">
    <property type="entry name" value="zf-IS66"/>
    <property type="match status" value="1"/>
</dbReference>
<dbReference type="RefSeq" id="WP_144873932.1">
    <property type="nucleotide sequence ID" value="NZ_LR214050.1"/>
</dbReference>
<protein>
    <submittedName>
        <fullName evidence="5">Transposase</fullName>
    </submittedName>
</protein>
<dbReference type="OrthoDB" id="503534at2"/>
<dbReference type="Pfam" id="PF20042">
    <property type="entry name" value="DUF6444"/>
    <property type="match status" value="1"/>
</dbReference>
<dbReference type="NCBIfam" id="NF033517">
    <property type="entry name" value="transpos_IS66"/>
    <property type="match status" value="1"/>
</dbReference>
<dbReference type="EMBL" id="CAACVJ010000237">
    <property type="protein sequence ID" value="VEP15174.1"/>
    <property type="molecule type" value="Genomic_DNA"/>
</dbReference>
<accession>A0A563VUV4</accession>
<dbReference type="InterPro" id="IPR004291">
    <property type="entry name" value="Transposase_IS66_central"/>
</dbReference>
<evidence type="ECO:0000259" key="3">
    <source>
        <dbReference type="Pfam" id="PF13005"/>
    </source>
</evidence>
<evidence type="ECO:0000313" key="6">
    <source>
        <dbReference type="Proteomes" id="UP000320055"/>
    </source>
</evidence>
<dbReference type="PANTHER" id="PTHR33678">
    <property type="entry name" value="BLL1576 PROTEIN"/>
    <property type="match status" value="1"/>
</dbReference>
<dbReference type="InterPro" id="IPR045618">
    <property type="entry name" value="DUF6444"/>
</dbReference>
<organism evidence="5 6">
    <name type="scientific">Hyella patelloides LEGE 07179</name>
    <dbReference type="NCBI Taxonomy" id="945734"/>
    <lineage>
        <taxon>Bacteria</taxon>
        <taxon>Bacillati</taxon>
        <taxon>Cyanobacteriota</taxon>
        <taxon>Cyanophyceae</taxon>
        <taxon>Pleurocapsales</taxon>
        <taxon>Hyellaceae</taxon>
        <taxon>Hyella</taxon>
    </lineage>
</organism>
<evidence type="ECO:0000313" key="5">
    <source>
        <dbReference type="EMBL" id="VEP15174.1"/>
    </source>
</evidence>
<feature type="domain" description="Transposase IS66 zinc-finger binding" evidence="3">
    <location>
        <begin position="91"/>
        <end position="138"/>
    </location>
</feature>
<dbReference type="InterPro" id="IPR024474">
    <property type="entry name" value="Znf_dom_IS66"/>
</dbReference>
<dbReference type="Proteomes" id="UP000320055">
    <property type="component" value="Unassembled WGS sequence"/>
</dbReference>
<proteinExistence type="predicted"/>
<gene>
    <name evidence="5" type="ORF">H1P_3110013</name>
</gene>
<feature type="region of interest" description="Disordered" evidence="1">
    <location>
        <begin position="30"/>
        <end position="83"/>
    </location>
</feature>
<feature type="domain" description="DUF6444" evidence="4">
    <location>
        <begin position="4"/>
        <end position="75"/>
    </location>
</feature>
<keyword evidence="6" id="KW-1185">Reference proteome</keyword>
<evidence type="ECO:0000259" key="4">
    <source>
        <dbReference type="Pfam" id="PF20042"/>
    </source>
</evidence>
<name>A0A563VUV4_9CYAN</name>
<evidence type="ECO:0000259" key="2">
    <source>
        <dbReference type="Pfam" id="PF03050"/>
    </source>
</evidence>
<dbReference type="PANTHER" id="PTHR33678:SF1">
    <property type="entry name" value="BLL1576 PROTEIN"/>
    <property type="match status" value="1"/>
</dbReference>
<dbReference type="InterPro" id="IPR052344">
    <property type="entry name" value="Transposase-related"/>
</dbReference>
<dbReference type="AlphaFoldDB" id="A0A563VUV4"/>
<sequence>MSREEQEQKIIALEKENQALRERIAELERRLGLNSDNSSQPPSSDGLNKKPHRTKSLRGKSGRKTGGQKGHRGQTLEQVSEPDRLVKHLAPDSCWGCGCDVSREKVVSVIKRQVFDIPEPRMEITEHQVEIKRCPRCEEKLEGCLTEAVKAPVQYGVRIKAVSTYLQHQHFIPEDRLSEAIEDLYGCRISTGTIANTSKSLAQIMSPVVEKLAISVKAAPVKHLDETGFRICGKTQWLHVVSTETATWYRPAVKRKDLEPLEGITGRVIHDHWKSYFQLENVSHGLCNAHHLRELKALAEIEQESWAFSMRKLLTLANKYRHRYPETIPKPILIRLTQLYQSILQRGLNFHESQPPLTRKSNRGRVKRRVGHNLLLRLSDYASDVLRFLFEPDVPFTNNQAERDLRMMKCKQKISGCFRSGDNALDFAKIRSFLSTARKQNLNLLKVIIQALSGKPPVFS</sequence>
<evidence type="ECO:0000256" key="1">
    <source>
        <dbReference type="SAM" id="MobiDB-lite"/>
    </source>
</evidence>
<dbReference type="Pfam" id="PF03050">
    <property type="entry name" value="DDE_Tnp_IS66"/>
    <property type="match status" value="1"/>
</dbReference>